<feature type="region of interest" description="Disordered" evidence="1">
    <location>
        <begin position="209"/>
        <end position="229"/>
    </location>
</feature>
<feature type="compositionally biased region" description="Basic and acidic residues" evidence="1">
    <location>
        <begin position="215"/>
        <end position="229"/>
    </location>
</feature>
<feature type="compositionally biased region" description="Basic and acidic residues" evidence="1">
    <location>
        <begin position="295"/>
        <end position="304"/>
    </location>
</feature>
<evidence type="ECO:0000313" key="3">
    <source>
        <dbReference type="Proteomes" id="UP000800094"/>
    </source>
</evidence>
<keyword evidence="3" id="KW-1185">Reference proteome</keyword>
<dbReference type="EMBL" id="ML987189">
    <property type="protein sequence ID" value="KAF2257050.1"/>
    <property type="molecule type" value="Genomic_DNA"/>
</dbReference>
<proteinExistence type="predicted"/>
<sequence length="304" mass="33410">MNDMASFRNRMTAGLSAHYADVITSKLGVSPYAAIPEAYRPSTGANITCSENLLRNLAELTALVPDLASFQNRITKAMERRGHNRTVGGTKYYLSASDVIVAVLETQEAMDRSLRGQPGRRGLAINFGKAQEQERQAYLTKPVTATKITRESESSGSPLNGLGDEIDVAVKRRQEDAMGNPLVAHSLEPASSSWTPNSVSEPVRSQQFGNAVATQKEEEDIKTTKEQRKEELRREACRFMASRTLGVLLATKESTFQESRAYNYSGCCKNRRDRQSSIPSRSGSPEGEGCISRDQGCRVDEGVH</sequence>
<gene>
    <name evidence="2" type="ORF">BU26DRAFT_34912</name>
</gene>
<dbReference type="Proteomes" id="UP000800094">
    <property type="component" value="Unassembled WGS sequence"/>
</dbReference>
<evidence type="ECO:0000313" key="2">
    <source>
        <dbReference type="EMBL" id="KAF2257050.1"/>
    </source>
</evidence>
<dbReference type="GeneID" id="54575758"/>
<dbReference type="RefSeq" id="XP_033692054.1">
    <property type="nucleotide sequence ID" value="XM_033822428.1"/>
</dbReference>
<evidence type="ECO:0000256" key="1">
    <source>
        <dbReference type="SAM" id="MobiDB-lite"/>
    </source>
</evidence>
<accession>A0A6A6J589</accession>
<name>A0A6A6J589_9PLEO</name>
<protein>
    <submittedName>
        <fullName evidence="2">Uncharacterized protein</fullName>
    </submittedName>
</protein>
<dbReference type="AlphaFoldDB" id="A0A6A6J589"/>
<dbReference type="OrthoDB" id="10681848at2759"/>
<reference evidence="2" key="1">
    <citation type="journal article" date="2020" name="Stud. Mycol.">
        <title>101 Dothideomycetes genomes: a test case for predicting lifestyles and emergence of pathogens.</title>
        <authorList>
            <person name="Haridas S."/>
            <person name="Albert R."/>
            <person name="Binder M."/>
            <person name="Bloem J."/>
            <person name="Labutti K."/>
            <person name="Salamov A."/>
            <person name="Andreopoulos B."/>
            <person name="Baker S."/>
            <person name="Barry K."/>
            <person name="Bills G."/>
            <person name="Bluhm B."/>
            <person name="Cannon C."/>
            <person name="Castanera R."/>
            <person name="Culley D."/>
            <person name="Daum C."/>
            <person name="Ezra D."/>
            <person name="Gonzalez J."/>
            <person name="Henrissat B."/>
            <person name="Kuo A."/>
            <person name="Liang C."/>
            <person name="Lipzen A."/>
            <person name="Lutzoni F."/>
            <person name="Magnuson J."/>
            <person name="Mondo S."/>
            <person name="Nolan M."/>
            <person name="Ohm R."/>
            <person name="Pangilinan J."/>
            <person name="Park H.-J."/>
            <person name="Ramirez L."/>
            <person name="Alfaro M."/>
            <person name="Sun H."/>
            <person name="Tritt A."/>
            <person name="Yoshinaga Y."/>
            <person name="Zwiers L.-H."/>
            <person name="Turgeon B."/>
            <person name="Goodwin S."/>
            <person name="Spatafora J."/>
            <person name="Crous P."/>
            <person name="Grigoriev I."/>
        </authorList>
    </citation>
    <scope>NUCLEOTIDE SEQUENCE</scope>
    <source>
        <strain evidence="2">CBS 122368</strain>
    </source>
</reference>
<feature type="region of interest" description="Disordered" evidence="1">
    <location>
        <begin position="271"/>
        <end position="304"/>
    </location>
</feature>
<organism evidence="2 3">
    <name type="scientific">Trematosphaeria pertusa</name>
    <dbReference type="NCBI Taxonomy" id="390896"/>
    <lineage>
        <taxon>Eukaryota</taxon>
        <taxon>Fungi</taxon>
        <taxon>Dikarya</taxon>
        <taxon>Ascomycota</taxon>
        <taxon>Pezizomycotina</taxon>
        <taxon>Dothideomycetes</taxon>
        <taxon>Pleosporomycetidae</taxon>
        <taxon>Pleosporales</taxon>
        <taxon>Massarineae</taxon>
        <taxon>Trematosphaeriaceae</taxon>
        <taxon>Trematosphaeria</taxon>
    </lineage>
</organism>